<feature type="transmembrane region" description="Helical" evidence="1">
    <location>
        <begin position="133"/>
        <end position="160"/>
    </location>
</feature>
<proteinExistence type="predicted"/>
<protein>
    <recommendedName>
        <fullName evidence="4">ABC transporter permease</fullName>
    </recommendedName>
</protein>
<keyword evidence="1" id="KW-1133">Transmembrane helix</keyword>
<feature type="transmembrane region" description="Helical" evidence="1">
    <location>
        <begin position="167"/>
        <end position="188"/>
    </location>
</feature>
<name>A0ABZ0RVC9_9BACI</name>
<keyword evidence="1" id="KW-0472">Membrane</keyword>
<dbReference type="Proteomes" id="UP001322664">
    <property type="component" value="Chromosome"/>
</dbReference>
<accession>A0ABZ0RVC9</accession>
<keyword evidence="3" id="KW-1185">Reference proteome</keyword>
<dbReference type="EMBL" id="CP137624">
    <property type="protein sequence ID" value="WPK11266.1"/>
    <property type="molecule type" value="Genomic_DNA"/>
</dbReference>
<feature type="transmembrane region" description="Helical" evidence="1">
    <location>
        <begin position="12"/>
        <end position="37"/>
    </location>
</feature>
<gene>
    <name evidence="2" type="ORF">R6U77_15435</name>
</gene>
<feature type="transmembrane region" description="Helical" evidence="1">
    <location>
        <begin position="221"/>
        <end position="248"/>
    </location>
</feature>
<sequence length="258" mass="29731">MKSFFALMQKEWTVYRVQIFVMFVLSLLLMFVVPYLIDKNMEMTIPPEQVVFSLMLLGLVLATMGVVMQLMMSLKADVRRKEMWLHSPQSIYQLVGAKMLFNWCVSAVFTLTVLLIGLSLVSTYFGWSMAQVVVASIAMSVIVLGWQIFLLVFIQIFYSLYLQMQCYIGRFAIAVTVPLVALMLFIMAKFEESALFQVLFHHGYVSLEPLERYLQPTDDSMFILIGSMYIVQELFYICLLIACFLVSAKWLEKVVSRS</sequence>
<evidence type="ECO:0000313" key="3">
    <source>
        <dbReference type="Proteomes" id="UP001322664"/>
    </source>
</evidence>
<dbReference type="RefSeq" id="WP_319836326.1">
    <property type="nucleotide sequence ID" value="NZ_CP137624.1"/>
</dbReference>
<reference evidence="2 3" key="1">
    <citation type="submission" date="2023-09" db="EMBL/GenBank/DDBJ databases">
        <authorList>
            <person name="Page C.A."/>
            <person name="Perez-Diaz I.M."/>
        </authorList>
    </citation>
    <scope>NUCLEOTIDE SEQUENCE [LARGE SCALE GENOMIC DNA]</scope>
    <source>
        <strain evidence="2 3">Ll15</strain>
    </source>
</reference>
<feature type="transmembrane region" description="Helical" evidence="1">
    <location>
        <begin position="100"/>
        <end position="127"/>
    </location>
</feature>
<feature type="transmembrane region" description="Helical" evidence="1">
    <location>
        <begin position="49"/>
        <end position="71"/>
    </location>
</feature>
<evidence type="ECO:0008006" key="4">
    <source>
        <dbReference type="Google" id="ProtNLM"/>
    </source>
</evidence>
<evidence type="ECO:0000256" key="1">
    <source>
        <dbReference type="SAM" id="Phobius"/>
    </source>
</evidence>
<organism evidence="2 3">
    <name type="scientific">Lysinibacillus louembei</name>
    <dbReference type="NCBI Taxonomy" id="1470088"/>
    <lineage>
        <taxon>Bacteria</taxon>
        <taxon>Bacillati</taxon>
        <taxon>Bacillota</taxon>
        <taxon>Bacilli</taxon>
        <taxon>Bacillales</taxon>
        <taxon>Bacillaceae</taxon>
        <taxon>Lysinibacillus</taxon>
    </lineage>
</organism>
<keyword evidence="1" id="KW-0812">Transmembrane</keyword>
<evidence type="ECO:0000313" key="2">
    <source>
        <dbReference type="EMBL" id="WPK11266.1"/>
    </source>
</evidence>